<dbReference type="SUPFAM" id="SSF54631">
    <property type="entry name" value="CBS-domain pair"/>
    <property type="match status" value="1"/>
</dbReference>
<evidence type="ECO:0000313" key="5">
    <source>
        <dbReference type="Proteomes" id="UP000004371"/>
    </source>
</evidence>
<dbReference type="RefSeq" id="WP_006881615.1">
    <property type="nucleotide sequence ID" value="NZ_AEVS01000116.1"/>
</dbReference>
<accession>E8M0K6</accession>
<dbReference type="InterPro" id="IPR046342">
    <property type="entry name" value="CBS_dom_sf"/>
</dbReference>
<evidence type="ECO:0000256" key="1">
    <source>
        <dbReference type="ARBA" id="ARBA00023122"/>
    </source>
</evidence>
<proteinExistence type="predicted"/>
<dbReference type="InterPro" id="IPR000644">
    <property type="entry name" value="CBS_dom"/>
</dbReference>
<gene>
    <name evidence="4" type="ORF">VIBR0546_09574</name>
</gene>
<reference evidence="4 5" key="1">
    <citation type="journal article" date="2012" name="Int. J. Syst. Evol. Microbiol.">
        <title>Vibrio caribbeanicus sp. nov., isolated from the marine sponge Scleritoderma cyanea.</title>
        <authorList>
            <person name="Hoffmann M."/>
            <person name="Monday S.R."/>
            <person name="Allard M.W."/>
            <person name="Strain E.A."/>
            <person name="Whittaker P."/>
            <person name="Naum M."/>
            <person name="McCarthy P.J."/>
            <person name="Lopez J.V."/>
            <person name="Fischer M."/>
            <person name="Brown E.W."/>
        </authorList>
    </citation>
    <scope>NUCLEOTIDE SEQUENCE [LARGE SCALE GENOMIC DNA]</scope>
    <source>
        <strain evidence="4 5">LMG 20546</strain>
    </source>
</reference>
<dbReference type="InterPro" id="IPR051257">
    <property type="entry name" value="Diverse_CBS-Domain"/>
</dbReference>
<dbReference type="Proteomes" id="UP000004371">
    <property type="component" value="Unassembled WGS sequence"/>
</dbReference>
<dbReference type="OrthoDB" id="9771532at2"/>
<dbReference type="STRING" id="945543.VIBR0546_09574"/>
<protein>
    <recommendedName>
        <fullName evidence="3">CBS domain-containing protein</fullName>
    </recommendedName>
</protein>
<dbReference type="Gene3D" id="3.10.580.10">
    <property type="entry name" value="CBS-domain"/>
    <property type="match status" value="1"/>
</dbReference>
<keyword evidence="5" id="KW-1185">Reference proteome</keyword>
<dbReference type="PANTHER" id="PTHR43080:SF2">
    <property type="entry name" value="CBS DOMAIN-CONTAINING PROTEIN"/>
    <property type="match status" value="1"/>
</dbReference>
<dbReference type="CDD" id="cd04630">
    <property type="entry name" value="CBS_pair_bac"/>
    <property type="match status" value="1"/>
</dbReference>
<sequence>MTEHVKVRVRDVMTSNYVIIDGLTTVKEGIQMARSHEVKALVVDKRNDDDEYGVVLMNDIAKKVLAQNRSPERTNIYEIMTKPALSVDPNMNVKYCARLFERFGISRAPVIEQGKVIGMVSYNNIVINGMVKDD</sequence>
<dbReference type="SMART" id="SM00116">
    <property type="entry name" value="CBS"/>
    <property type="match status" value="2"/>
</dbReference>
<feature type="domain" description="CBS" evidence="3">
    <location>
        <begin position="80"/>
        <end position="134"/>
    </location>
</feature>
<name>E8M0K6_9VIBR</name>
<evidence type="ECO:0000313" key="4">
    <source>
        <dbReference type="EMBL" id="EGA63531.1"/>
    </source>
</evidence>
<keyword evidence="1 2" id="KW-0129">CBS domain</keyword>
<evidence type="ECO:0000259" key="3">
    <source>
        <dbReference type="PROSITE" id="PS51371"/>
    </source>
</evidence>
<evidence type="ECO:0000256" key="2">
    <source>
        <dbReference type="PROSITE-ProRule" id="PRU00703"/>
    </source>
</evidence>
<dbReference type="PANTHER" id="PTHR43080">
    <property type="entry name" value="CBS DOMAIN-CONTAINING PROTEIN CBSX3, MITOCHONDRIAL"/>
    <property type="match status" value="1"/>
</dbReference>
<comment type="caution">
    <text evidence="4">The sequence shown here is derived from an EMBL/GenBank/DDBJ whole genome shotgun (WGS) entry which is preliminary data.</text>
</comment>
<dbReference type="Pfam" id="PF00571">
    <property type="entry name" value="CBS"/>
    <property type="match status" value="2"/>
</dbReference>
<dbReference type="EMBL" id="AEVS01000116">
    <property type="protein sequence ID" value="EGA63531.1"/>
    <property type="molecule type" value="Genomic_DNA"/>
</dbReference>
<organism evidence="4 5">
    <name type="scientific">Vibrio brasiliensis LMG 20546</name>
    <dbReference type="NCBI Taxonomy" id="945543"/>
    <lineage>
        <taxon>Bacteria</taxon>
        <taxon>Pseudomonadati</taxon>
        <taxon>Pseudomonadota</taxon>
        <taxon>Gammaproteobacteria</taxon>
        <taxon>Vibrionales</taxon>
        <taxon>Vibrionaceae</taxon>
        <taxon>Vibrio</taxon>
        <taxon>Vibrio oreintalis group</taxon>
    </lineage>
</organism>
<dbReference type="PROSITE" id="PS51371">
    <property type="entry name" value="CBS"/>
    <property type="match status" value="1"/>
</dbReference>
<dbReference type="AlphaFoldDB" id="E8M0K6"/>
<dbReference type="eggNOG" id="COG2905">
    <property type="taxonomic scope" value="Bacteria"/>
</dbReference>